<dbReference type="InterPro" id="IPR013780">
    <property type="entry name" value="Glyco_hydro_b"/>
</dbReference>
<gene>
    <name evidence="3" type="ORF">PSTEL_03830</name>
</gene>
<dbReference type="SUPFAM" id="SSF51011">
    <property type="entry name" value="Glycosyl hydrolase domain"/>
    <property type="match status" value="1"/>
</dbReference>
<evidence type="ECO:0000259" key="2">
    <source>
        <dbReference type="Pfam" id="PF08533"/>
    </source>
</evidence>
<accession>A0A089LQI8</accession>
<reference evidence="3 4" key="1">
    <citation type="submission" date="2014-08" db="EMBL/GenBank/DDBJ databases">
        <title>Comparative genomics of the Paenibacillus odorifer group.</title>
        <authorList>
            <person name="den Bakker H.C."/>
            <person name="Tsai Y.-C."/>
            <person name="Martin N."/>
            <person name="Korlach J."/>
            <person name="Wiedmann M."/>
        </authorList>
    </citation>
    <scope>NUCLEOTIDE SEQUENCE [LARGE SCALE GENOMIC DNA]</scope>
    <source>
        <strain evidence="3 4">DSM 14472</strain>
    </source>
</reference>
<dbReference type="GO" id="GO:0004565">
    <property type="term" value="F:beta-galactosidase activity"/>
    <property type="evidence" value="ECO:0007669"/>
    <property type="project" value="InterPro"/>
</dbReference>
<dbReference type="InterPro" id="IPR013739">
    <property type="entry name" value="Beta_galactosidase_C"/>
</dbReference>
<organism evidence="3 4">
    <name type="scientific">Paenibacillus stellifer</name>
    <dbReference type="NCBI Taxonomy" id="169760"/>
    <lineage>
        <taxon>Bacteria</taxon>
        <taxon>Bacillati</taxon>
        <taxon>Bacillota</taxon>
        <taxon>Bacilli</taxon>
        <taxon>Bacillales</taxon>
        <taxon>Paenibacillaceae</taxon>
        <taxon>Paenibacillus</taxon>
    </lineage>
</organism>
<dbReference type="AlphaFoldDB" id="A0A089LQI8"/>
<name>A0A089LQI8_9BACL</name>
<dbReference type="InterPro" id="IPR013738">
    <property type="entry name" value="Beta_galactosidase_Trimer"/>
</dbReference>
<dbReference type="KEGG" id="pste:PSTEL_03830"/>
<dbReference type="Proteomes" id="UP000029507">
    <property type="component" value="Chromosome"/>
</dbReference>
<dbReference type="Pfam" id="PF08533">
    <property type="entry name" value="Glyco_hydro_42C"/>
    <property type="match status" value="1"/>
</dbReference>
<proteinExistence type="predicted"/>
<dbReference type="InterPro" id="IPR029062">
    <property type="entry name" value="Class_I_gatase-like"/>
</dbReference>
<protein>
    <recommendedName>
        <fullName evidence="5">Beta-galactosidase C-terminal domain-containing protein</fullName>
    </recommendedName>
</protein>
<evidence type="ECO:0008006" key="5">
    <source>
        <dbReference type="Google" id="ProtNLM"/>
    </source>
</evidence>
<sequence>MDFLRDAFGAEYACSQWCDLLELKGAEPLAWYGDDYYAGKPAVTVNACGQGQIYYAGTQPEERFWTGLLGGIADKFGIPGFAGLPEGVQISRRSGENGSFLFVLNLSREPQTLALPRDYAGLLGGAIHNGELKLEPFGVEILRLL</sequence>
<evidence type="ECO:0000313" key="3">
    <source>
        <dbReference type="EMBL" id="AIQ62360.1"/>
    </source>
</evidence>
<dbReference type="HOGENOM" id="CLU_149318_0_0_9"/>
<keyword evidence="4" id="KW-1185">Reference proteome</keyword>
<feature type="domain" description="Beta-galactosidase trimerisation" evidence="1">
    <location>
        <begin position="7"/>
        <end position="78"/>
    </location>
</feature>
<dbReference type="PANTHER" id="PTHR36447:SF1">
    <property type="entry name" value="BETA-GALACTOSIDASE GANA"/>
    <property type="match status" value="1"/>
</dbReference>
<feature type="domain" description="Beta-galactosidase C-terminal" evidence="2">
    <location>
        <begin position="87"/>
        <end position="144"/>
    </location>
</feature>
<dbReference type="EMBL" id="CP009286">
    <property type="protein sequence ID" value="AIQ62360.1"/>
    <property type="molecule type" value="Genomic_DNA"/>
</dbReference>
<dbReference type="SUPFAM" id="SSF52317">
    <property type="entry name" value="Class I glutamine amidotransferase-like"/>
    <property type="match status" value="1"/>
</dbReference>
<dbReference type="STRING" id="169760.PSTEL_03830"/>
<dbReference type="PANTHER" id="PTHR36447">
    <property type="entry name" value="BETA-GALACTOSIDASE GANA"/>
    <property type="match status" value="1"/>
</dbReference>
<dbReference type="Pfam" id="PF08532">
    <property type="entry name" value="Glyco_hydro_42M"/>
    <property type="match status" value="1"/>
</dbReference>
<dbReference type="Gene3D" id="3.40.50.880">
    <property type="match status" value="1"/>
</dbReference>
<evidence type="ECO:0000259" key="1">
    <source>
        <dbReference type="Pfam" id="PF08532"/>
    </source>
</evidence>
<dbReference type="GO" id="GO:0006012">
    <property type="term" value="P:galactose metabolic process"/>
    <property type="evidence" value="ECO:0007669"/>
    <property type="project" value="InterPro"/>
</dbReference>
<dbReference type="Gene3D" id="2.60.40.1180">
    <property type="entry name" value="Golgi alpha-mannosidase II"/>
    <property type="match status" value="1"/>
</dbReference>
<dbReference type="InterPro" id="IPR003476">
    <property type="entry name" value="Glyco_hydro_42"/>
</dbReference>
<evidence type="ECO:0000313" key="4">
    <source>
        <dbReference type="Proteomes" id="UP000029507"/>
    </source>
</evidence>